<keyword evidence="2" id="KW-1185">Reference proteome</keyword>
<comment type="caution">
    <text evidence="1">The sequence shown here is derived from an EMBL/GenBank/DDBJ whole genome shotgun (WGS) entry which is preliminary data.</text>
</comment>
<feature type="non-terminal residue" evidence="1">
    <location>
        <position position="1"/>
    </location>
</feature>
<organism evidence="1 2">
    <name type="scientific">Mycena belliarum</name>
    <dbReference type="NCBI Taxonomy" id="1033014"/>
    <lineage>
        <taxon>Eukaryota</taxon>
        <taxon>Fungi</taxon>
        <taxon>Dikarya</taxon>
        <taxon>Basidiomycota</taxon>
        <taxon>Agaricomycotina</taxon>
        <taxon>Agaricomycetes</taxon>
        <taxon>Agaricomycetidae</taxon>
        <taxon>Agaricales</taxon>
        <taxon>Marasmiineae</taxon>
        <taxon>Mycenaceae</taxon>
        <taxon>Mycena</taxon>
    </lineage>
</organism>
<proteinExistence type="predicted"/>
<accession>A0AAD6XJY5</accession>
<gene>
    <name evidence="1" type="ORF">B0H15DRAFT_790624</name>
</gene>
<reference evidence="1" key="1">
    <citation type="submission" date="2023-03" db="EMBL/GenBank/DDBJ databases">
        <title>Massive genome expansion in bonnet fungi (Mycena s.s.) driven by repeated elements and novel gene families across ecological guilds.</title>
        <authorList>
            <consortium name="Lawrence Berkeley National Laboratory"/>
            <person name="Harder C.B."/>
            <person name="Miyauchi S."/>
            <person name="Viragh M."/>
            <person name="Kuo A."/>
            <person name="Thoen E."/>
            <person name="Andreopoulos B."/>
            <person name="Lu D."/>
            <person name="Skrede I."/>
            <person name="Drula E."/>
            <person name="Henrissat B."/>
            <person name="Morin E."/>
            <person name="Kohler A."/>
            <person name="Barry K."/>
            <person name="LaButti K."/>
            <person name="Morin E."/>
            <person name="Salamov A."/>
            <person name="Lipzen A."/>
            <person name="Mereny Z."/>
            <person name="Hegedus B."/>
            <person name="Baldrian P."/>
            <person name="Stursova M."/>
            <person name="Weitz H."/>
            <person name="Taylor A."/>
            <person name="Grigoriev I.V."/>
            <person name="Nagy L.G."/>
            <person name="Martin F."/>
            <person name="Kauserud H."/>
        </authorList>
    </citation>
    <scope>NUCLEOTIDE SEQUENCE</scope>
    <source>
        <strain evidence="1">CBHHK173m</strain>
    </source>
</reference>
<dbReference type="AlphaFoldDB" id="A0AAD6XJY5"/>
<name>A0AAD6XJY5_9AGAR</name>
<dbReference type="Proteomes" id="UP001222325">
    <property type="component" value="Unassembled WGS sequence"/>
</dbReference>
<evidence type="ECO:0000313" key="1">
    <source>
        <dbReference type="EMBL" id="KAJ7076396.1"/>
    </source>
</evidence>
<evidence type="ECO:0000313" key="2">
    <source>
        <dbReference type="Proteomes" id="UP001222325"/>
    </source>
</evidence>
<sequence length="257" mass="29167">EPYLLAAPVDLLDITACLWTTDDLNNLHLLHSWVTQWSGPVSLAMITQTRPRSTMHHALLQRLGALHGLPGFSLHLVHVMNDQHHPSTYLNLARLFATTSTVMLFPADISNVLPARFHNTLIAQISLPVRKPLLISETATSAFTIPGLTPVILPRHYQLWCNEKAFLASRTSEWDDCLWHLWLEEFGLEHANLTVTFATEDPIIGADAATRTRNRLSATYRAELCDLAMKRLWPNAPQMSKSAKRRVQWVKHFCRQV</sequence>
<protein>
    <submittedName>
        <fullName evidence="1">Uncharacterized protein</fullName>
    </submittedName>
</protein>
<dbReference type="EMBL" id="JARJCN010000082">
    <property type="protein sequence ID" value="KAJ7076396.1"/>
    <property type="molecule type" value="Genomic_DNA"/>
</dbReference>